<gene>
    <name evidence="2" type="ORF">RM779_31680</name>
</gene>
<organism evidence="2 3">
    <name type="scientific">Streptomyces johnsoniae</name>
    <dbReference type="NCBI Taxonomy" id="3075532"/>
    <lineage>
        <taxon>Bacteria</taxon>
        <taxon>Bacillati</taxon>
        <taxon>Actinomycetota</taxon>
        <taxon>Actinomycetes</taxon>
        <taxon>Kitasatosporales</taxon>
        <taxon>Streptomycetaceae</taxon>
        <taxon>Streptomyces</taxon>
    </lineage>
</organism>
<evidence type="ECO:0008006" key="4">
    <source>
        <dbReference type="Google" id="ProtNLM"/>
    </source>
</evidence>
<dbReference type="InterPro" id="IPR043148">
    <property type="entry name" value="TagF_C"/>
</dbReference>
<keyword evidence="1" id="KW-0472">Membrane</keyword>
<comment type="caution">
    <text evidence="2">The sequence shown here is derived from an EMBL/GenBank/DDBJ whole genome shotgun (WGS) entry which is preliminary data.</text>
</comment>
<evidence type="ECO:0000313" key="3">
    <source>
        <dbReference type="Proteomes" id="UP001183615"/>
    </source>
</evidence>
<feature type="transmembrane region" description="Helical" evidence="1">
    <location>
        <begin position="99"/>
        <end position="123"/>
    </location>
</feature>
<evidence type="ECO:0000256" key="1">
    <source>
        <dbReference type="SAM" id="Phobius"/>
    </source>
</evidence>
<feature type="transmembrane region" description="Helical" evidence="1">
    <location>
        <begin position="20"/>
        <end position="52"/>
    </location>
</feature>
<keyword evidence="1" id="KW-1133">Transmembrane helix</keyword>
<feature type="transmembrane region" description="Helical" evidence="1">
    <location>
        <begin position="73"/>
        <end position="93"/>
    </location>
</feature>
<sequence>MTGGLLRRLVGVASGPELTAALVLLTGYAGMLVTALLPATGAFAVAAVLSYAGDHYLHRRGSYLLVRMGKARVGLTVRFLVRQLLLVLLLARTDWAGETIFYAAIVGFLACYGLQAPHTALIMTLRRKRRLPIATRNIDLSTLPVPDGPPRWLTHRAVEKVLHTEVPMFAGLVLAVAADTAAFGYAGTAVSVGLVLLYLVALLPFLRAKRLPPPKEQTLEWFDGWLRTHRPTVALYFSGSKDSAYQVNMWLDTMAGLDARPLVILRERSILTRLATTTVPVVCVPSAVDLMNMDLSMLRVGLYPANVGKNLHLLRVPTMKHVFIGHGDSDKIASINPYAKAYDEVWTAGRAGRDRYALADVGVRDEDIVEVGRPQLAPIAPASGVPAGRIPTVLYAPTWEGWTDEPGNTSLLLAGENIIRRLLAAERPVRVLYKPHPFTGSRNPEAGAVHQRIVAMMQQAGAERAADPRWAEAAKETAAERERAQARLRAMAEQGGAGTVLAAAWDDASVSRDAMTPADQAAGEERRRAEWNEAYWSARGWWEHRVITGPEPLLFDCFNESDALVSDISSVVSDFIASGKPYAVTDSAALGAEEFRRQNTAVRAAVILDNDAAGLDELLQAVHAPDTDPLTAARGELKHYLLGPDEPTSLSRFDSAVRVLAERAEARNAAQGIVETAAAAAVPAAADAPLRPVPAQEG</sequence>
<name>A0ABU2SEN2_9ACTN</name>
<keyword evidence="1" id="KW-0812">Transmembrane</keyword>
<dbReference type="EMBL" id="JAVREV010000026">
    <property type="protein sequence ID" value="MDT0447121.1"/>
    <property type="molecule type" value="Genomic_DNA"/>
</dbReference>
<dbReference type="Gene3D" id="3.40.50.12580">
    <property type="match status" value="2"/>
</dbReference>
<dbReference type="Proteomes" id="UP001183615">
    <property type="component" value="Unassembled WGS sequence"/>
</dbReference>
<proteinExistence type="predicted"/>
<protein>
    <recommendedName>
        <fullName evidence="4">Integral membrane protein</fullName>
    </recommendedName>
</protein>
<accession>A0ABU2SEN2</accession>
<feature type="transmembrane region" description="Helical" evidence="1">
    <location>
        <begin position="184"/>
        <end position="206"/>
    </location>
</feature>
<dbReference type="RefSeq" id="WP_311621240.1">
    <property type="nucleotide sequence ID" value="NZ_JAVREV010000026.1"/>
</dbReference>
<keyword evidence="3" id="KW-1185">Reference proteome</keyword>
<reference evidence="3" key="1">
    <citation type="submission" date="2023-07" db="EMBL/GenBank/DDBJ databases">
        <title>30 novel species of actinomycetes from the DSMZ collection.</title>
        <authorList>
            <person name="Nouioui I."/>
        </authorList>
    </citation>
    <scope>NUCLEOTIDE SEQUENCE [LARGE SCALE GENOMIC DNA]</scope>
    <source>
        <strain evidence="3">DSM 41886</strain>
    </source>
</reference>
<evidence type="ECO:0000313" key="2">
    <source>
        <dbReference type="EMBL" id="MDT0447121.1"/>
    </source>
</evidence>